<evidence type="ECO:0000256" key="8">
    <source>
        <dbReference type="ARBA" id="ARBA00023141"/>
    </source>
</evidence>
<dbReference type="SUPFAM" id="SSF51366">
    <property type="entry name" value="Ribulose-phoshate binding barrel"/>
    <property type="match status" value="1"/>
</dbReference>
<feature type="domain" description="N-(5'phosphoribosyl) anthranilate isomerase (PRAI)" evidence="11">
    <location>
        <begin position="5"/>
        <end position="201"/>
    </location>
</feature>
<dbReference type="Pfam" id="PF00697">
    <property type="entry name" value="PRAI"/>
    <property type="match status" value="1"/>
</dbReference>
<dbReference type="Proteomes" id="UP000885750">
    <property type="component" value="Unassembled WGS sequence"/>
</dbReference>
<dbReference type="FunFam" id="3.20.20.70:FF:000075">
    <property type="entry name" value="Tryptophan biosynthesis protein TRP1"/>
    <property type="match status" value="1"/>
</dbReference>
<reference evidence="12" key="1">
    <citation type="journal article" date="2020" name="mSystems">
        <title>Genome- and Community-Level Interaction Insights into Carbon Utilization and Element Cycling Functions of Hydrothermarchaeota in Hydrothermal Sediment.</title>
        <authorList>
            <person name="Zhou Z."/>
            <person name="Liu Y."/>
            <person name="Xu W."/>
            <person name="Pan J."/>
            <person name="Luo Z.H."/>
            <person name="Li M."/>
        </authorList>
    </citation>
    <scope>NUCLEOTIDE SEQUENCE [LARGE SCALE GENOMIC DNA]</scope>
    <source>
        <strain evidence="12">HyVt-493</strain>
    </source>
</reference>
<evidence type="ECO:0000256" key="4">
    <source>
        <dbReference type="ARBA" id="ARBA00012572"/>
    </source>
</evidence>
<evidence type="ECO:0000256" key="3">
    <source>
        <dbReference type="ARBA" id="ARBA00007571"/>
    </source>
</evidence>
<evidence type="ECO:0000256" key="10">
    <source>
        <dbReference type="HAMAP-Rule" id="MF_00135"/>
    </source>
</evidence>
<dbReference type="UniPathway" id="UPA00035">
    <property type="reaction ID" value="UER00042"/>
</dbReference>
<organism evidence="12">
    <name type="scientific">Leucothrix mucor</name>
    <dbReference type="NCBI Taxonomy" id="45248"/>
    <lineage>
        <taxon>Bacteria</taxon>
        <taxon>Pseudomonadati</taxon>
        <taxon>Pseudomonadota</taxon>
        <taxon>Gammaproteobacteria</taxon>
        <taxon>Thiotrichales</taxon>
        <taxon>Thiotrichaceae</taxon>
        <taxon>Leucothrix</taxon>
    </lineage>
</organism>
<dbReference type="AlphaFoldDB" id="A0A7V2WVT3"/>
<dbReference type="Gene3D" id="3.20.20.70">
    <property type="entry name" value="Aldolase class I"/>
    <property type="match status" value="1"/>
</dbReference>
<evidence type="ECO:0000256" key="1">
    <source>
        <dbReference type="ARBA" id="ARBA00001164"/>
    </source>
</evidence>
<keyword evidence="6 10" id="KW-0028">Amino-acid biosynthesis</keyword>
<evidence type="ECO:0000256" key="7">
    <source>
        <dbReference type="ARBA" id="ARBA00022822"/>
    </source>
</evidence>
<keyword evidence="8 10" id="KW-0057">Aromatic amino acid biosynthesis</keyword>
<evidence type="ECO:0000256" key="9">
    <source>
        <dbReference type="ARBA" id="ARBA00023235"/>
    </source>
</evidence>
<dbReference type="InterPro" id="IPR013785">
    <property type="entry name" value="Aldolase_TIM"/>
</dbReference>
<keyword evidence="7 10" id="KW-0822">Tryptophan biosynthesis</keyword>
<keyword evidence="9 10" id="KW-0413">Isomerase</keyword>
<dbReference type="GO" id="GO:0000162">
    <property type="term" value="P:L-tryptophan biosynthetic process"/>
    <property type="evidence" value="ECO:0007669"/>
    <property type="project" value="UniProtKB-UniRule"/>
</dbReference>
<comment type="catalytic activity">
    <reaction evidence="1 10">
        <text>N-(5-phospho-beta-D-ribosyl)anthranilate = 1-(2-carboxyphenylamino)-1-deoxy-D-ribulose 5-phosphate</text>
        <dbReference type="Rhea" id="RHEA:21540"/>
        <dbReference type="ChEBI" id="CHEBI:18277"/>
        <dbReference type="ChEBI" id="CHEBI:58613"/>
        <dbReference type="EC" id="5.3.1.24"/>
    </reaction>
</comment>
<dbReference type="HAMAP" id="MF_00135">
    <property type="entry name" value="PRAI"/>
    <property type="match status" value="1"/>
</dbReference>
<dbReference type="GO" id="GO:0004640">
    <property type="term" value="F:phosphoribosylanthranilate isomerase activity"/>
    <property type="evidence" value="ECO:0007669"/>
    <property type="project" value="UniProtKB-UniRule"/>
</dbReference>
<dbReference type="NCBIfam" id="NF002298">
    <property type="entry name" value="PRK01222.1-4"/>
    <property type="match status" value="1"/>
</dbReference>
<evidence type="ECO:0000256" key="6">
    <source>
        <dbReference type="ARBA" id="ARBA00022605"/>
    </source>
</evidence>
<evidence type="ECO:0000259" key="11">
    <source>
        <dbReference type="Pfam" id="PF00697"/>
    </source>
</evidence>
<dbReference type="InterPro" id="IPR044643">
    <property type="entry name" value="TrpF_fam"/>
</dbReference>
<evidence type="ECO:0000256" key="2">
    <source>
        <dbReference type="ARBA" id="ARBA00004664"/>
    </source>
</evidence>
<dbReference type="CDD" id="cd00405">
    <property type="entry name" value="PRAI"/>
    <property type="match status" value="1"/>
</dbReference>
<dbReference type="PANTHER" id="PTHR42894">
    <property type="entry name" value="N-(5'-PHOSPHORIBOSYL)ANTHRANILATE ISOMERASE"/>
    <property type="match status" value="1"/>
</dbReference>
<dbReference type="EMBL" id="DRMS01000444">
    <property type="protein sequence ID" value="HFC93473.1"/>
    <property type="molecule type" value="Genomic_DNA"/>
</dbReference>
<dbReference type="EC" id="5.3.1.24" evidence="4 10"/>
<dbReference type="InterPro" id="IPR001240">
    <property type="entry name" value="PRAI_dom"/>
</dbReference>
<protein>
    <recommendedName>
        <fullName evidence="5 10">N-(5'-phosphoribosyl)anthranilate isomerase</fullName>
        <shortName evidence="10">PRAI</shortName>
        <ecNumber evidence="4 10">5.3.1.24</ecNumber>
    </recommendedName>
</protein>
<comment type="pathway">
    <text evidence="2 10">Amino-acid biosynthesis; L-tryptophan biosynthesis; L-tryptophan from chorismate: step 3/5.</text>
</comment>
<accession>A0A7V2WVT3</accession>
<dbReference type="InterPro" id="IPR011060">
    <property type="entry name" value="RibuloseP-bd_barrel"/>
</dbReference>
<proteinExistence type="inferred from homology"/>
<name>A0A7V2WVT3_LEUMU</name>
<comment type="caution">
    <text evidence="12">The sequence shown here is derived from an EMBL/GenBank/DDBJ whole genome shotgun (WGS) entry which is preliminary data.</text>
</comment>
<evidence type="ECO:0000256" key="5">
    <source>
        <dbReference type="ARBA" id="ARBA00022272"/>
    </source>
</evidence>
<dbReference type="PANTHER" id="PTHR42894:SF1">
    <property type="entry name" value="N-(5'-PHOSPHORIBOSYL)ANTHRANILATE ISOMERASE"/>
    <property type="match status" value="1"/>
</dbReference>
<comment type="similarity">
    <text evidence="3 10">Belongs to the TrpF family.</text>
</comment>
<evidence type="ECO:0000313" key="12">
    <source>
        <dbReference type="EMBL" id="HFC93473.1"/>
    </source>
</evidence>
<sequence>MAIKVKICGITSVNDALAVSDSGADAIGLVFYPKSSRYVSIQQATEICAALPPFISVVGLFLDASQQEVEAVLEQVPLDLLQFHGSESPPYCASFSRPYIKAVGMIGLDDFARYADQYPDAKAFLVDGHAPGAAGGTGNTFDWNDIPTYYPKPIILAGGLNPDNIAVAIKSTSVYAVDLSSGVESAPGIKSKQKMTALMQQVNEVNCVEQ</sequence>
<gene>
    <name evidence="10" type="primary">trpF</name>
    <name evidence="12" type="ORF">ENJ51_11750</name>
</gene>